<reference evidence="5 6" key="1">
    <citation type="submission" date="2020-04" db="EMBL/GenBank/DDBJ databases">
        <title>Perkinsus olseni comparative genomics.</title>
        <authorList>
            <person name="Bogema D.R."/>
        </authorList>
    </citation>
    <scope>NUCLEOTIDE SEQUENCE [LARGE SCALE GENOMIC DNA]</scope>
    <source>
        <strain evidence="3">ATCC PRA-179</strain>
        <strain evidence="4">ATCC PRA-31</strain>
    </source>
</reference>
<dbReference type="PANTHER" id="PTHR22891">
    <property type="entry name" value="EUKARYOTIC TRANSLATION INITIATION FACTOR 2C"/>
    <property type="match status" value="1"/>
</dbReference>
<dbReference type="Proteomes" id="UP000570595">
    <property type="component" value="Unassembled WGS sequence"/>
</dbReference>
<feature type="region of interest" description="Disordered" evidence="1">
    <location>
        <begin position="1"/>
        <end position="35"/>
    </location>
</feature>
<name>A0A7J6M081_PEROL</name>
<evidence type="ECO:0000313" key="3">
    <source>
        <dbReference type="EMBL" id="KAF4660526.1"/>
    </source>
</evidence>
<dbReference type="Gene3D" id="3.30.420.10">
    <property type="entry name" value="Ribonuclease H-like superfamily/Ribonuclease H"/>
    <property type="match status" value="1"/>
</dbReference>
<dbReference type="EMBL" id="JABAHT010000228">
    <property type="protein sequence ID" value="KAF4660526.1"/>
    <property type="molecule type" value="Genomic_DNA"/>
</dbReference>
<evidence type="ECO:0000313" key="5">
    <source>
        <dbReference type="Proteomes" id="UP000570595"/>
    </source>
</evidence>
<dbReference type="SMART" id="SM00950">
    <property type="entry name" value="Piwi"/>
    <property type="match status" value="1"/>
</dbReference>
<feature type="compositionally biased region" description="Low complexity" evidence="1">
    <location>
        <begin position="445"/>
        <end position="459"/>
    </location>
</feature>
<dbReference type="InterPro" id="IPR003165">
    <property type="entry name" value="Piwi"/>
</dbReference>
<dbReference type="Pfam" id="PF02171">
    <property type="entry name" value="Piwi"/>
    <property type="match status" value="1"/>
</dbReference>
<keyword evidence="4" id="KW-0396">Initiation factor</keyword>
<dbReference type="GO" id="GO:0003676">
    <property type="term" value="F:nucleic acid binding"/>
    <property type="evidence" value="ECO:0007669"/>
    <property type="project" value="InterPro"/>
</dbReference>
<evidence type="ECO:0000256" key="1">
    <source>
        <dbReference type="SAM" id="MobiDB-lite"/>
    </source>
</evidence>
<evidence type="ECO:0000259" key="2">
    <source>
        <dbReference type="PROSITE" id="PS50822"/>
    </source>
</evidence>
<comment type="caution">
    <text evidence="4">The sequence shown here is derived from an EMBL/GenBank/DDBJ whole genome shotgun (WGS) entry which is preliminary data.</text>
</comment>
<dbReference type="InterPro" id="IPR012337">
    <property type="entry name" value="RNaseH-like_sf"/>
</dbReference>
<dbReference type="Gene3D" id="3.40.50.2300">
    <property type="match status" value="1"/>
</dbReference>
<sequence>MLHSPSRSSSPSPSIPKRGGGTSTPPLSSRGRGSPLVVMMRPQQSRGQAARRRDIPLLTNDFLVNVGTASRVESLAGWNLVFAEGVGLSHTKRLQMAVRLFGPPLGETIGAAGNKVPICRWLLDLSSNAAFTTPAVTTPPTIDDQSQSEGLLRIEARPPLHVTSNLSRVVELFLWQTLLRSHLPLTATPRLSNASKSGLIFVPVKNGTHANDTSTSSLLDVPGARAEQRVVEGTAEGGAAKLTVTLRNAKMQLSSSCPLSDFVRTVCDLRRAHHGLVSEPRGSEAWLPSEEDIIDFNRFLDTEVRVVHGKKRVSGPGRPPHGLVVNCEHTGKKLYYTILRLRRCSDRLAVDGREMTLREYYETYKLEGKKDWTCTLQQQDDEEGGLVVAEDWKGRVIPIELCRVEADQLLSVKPLTATTAEAPKASLSSVWLLRERLASSLPMLPRGRQQQQQGRPPSGASEHVNMLKPDLEIDVQRRPLAVKGRVLPEITLEYRDKQKPMPCSQGSWVITGQQFKRCAKYTIPYGVLEVGDCRGVSTFCEALRTIADGHGLKFQDEPRVELKLSSSALVDGEDVQRLRDWCQRQLADAGPAILLVFLPRKSRRPYCVVKDLVDRIAGVPSQVIVCPSSQRTINQWQSIMCELCCKICLKEPQVESPDEDIDGDTPPPTPTSLTGLLPRTPAGRVPPHGGVIAGVPRMTQQTSLFAIPNGRGGGGGGEERSLVPRGCMVIAFTLERSEAVGGLWIATAVGSVDNDVNLYATASSVQDTGTRIIDIESLVFRLLERFYIINSRLPQRILAFRNAFPSGRFLTLQPAEFRDISHAISDRVTQAILLKSGAFGRCSEKMRDRLAREKYSPTLTLLSVSSGSSQNLTLWCEKPQDCDRKTGNVPAGTIVDGTVTQPNILNFYLVSQQCHTGTARPTHYMCLHDDNYTDPSLRAEELQQIVWCLCHLSARCTRTTSRPAPLVYAEALAKRVDCYLEANQDARTVEAANALLQEDGLTDKLQGVNFFL</sequence>
<dbReference type="AlphaFoldDB" id="A0A7J6M081"/>
<feature type="domain" description="Piwi" evidence="2">
    <location>
        <begin position="794"/>
        <end position="981"/>
    </location>
</feature>
<dbReference type="InterPro" id="IPR036397">
    <property type="entry name" value="RNaseH_sf"/>
</dbReference>
<dbReference type="SUPFAM" id="SSF53098">
    <property type="entry name" value="Ribonuclease H-like"/>
    <property type="match status" value="2"/>
</dbReference>
<organism evidence="4 6">
    <name type="scientific">Perkinsus olseni</name>
    <name type="common">Perkinsus atlanticus</name>
    <dbReference type="NCBI Taxonomy" id="32597"/>
    <lineage>
        <taxon>Eukaryota</taxon>
        <taxon>Sar</taxon>
        <taxon>Alveolata</taxon>
        <taxon>Perkinsozoa</taxon>
        <taxon>Perkinsea</taxon>
        <taxon>Perkinsida</taxon>
        <taxon>Perkinsidae</taxon>
        <taxon>Perkinsus</taxon>
    </lineage>
</organism>
<protein>
    <submittedName>
        <fullName evidence="4">Eukaryotic translation initiation factor 2C</fullName>
    </submittedName>
</protein>
<dbReference type="OrthoDB" id="10252740at2759"/>
<dbReference type="EMBL" id="JABANN010000248">
    <property type="protein sequence ID" value="KAF4664894.1"/>
    <property type="molecule type" value="Genomic_DNA"/>
</dbReference>
<feature type="region of interest" description="Disordered" evidence="1">
    <location>
        <begin position="656"/>
        <end position="680"/>
    </location>
</feature>
<keyword evidence="4" id="KW-0648">Protein biosynthesis</keyword>
<dbReference type="PROSITE" id="PS50822">
    <property type="entry name" value="PIWI"/>
    <property type="match status" value="1"/>
</dbReference>
<dbReference type="GO" id="GO:0003743">
    <property type="term" value="F:translation initiation factor activity"/>
    <property type="evidence" value="ECO:0007669"/>
    <property type="project" value="UniProtKB-KW"/>
</dbReference>
<accession>A0A7J6M081</accession>
<evidence type="ECO:0000313" key="4">
    <source>
        <dbReference type="EMBL" id="KAF4664894.1"/>
    </source>
</evidence>
<proteinExistence type="predicted"/>
<feature type="compositionally biased region" description="Low complexity" evidence="1">
    <location>
        <begin position="671"/>
        <end position="680"/>
    </location>
</feature>
<feature type="compositionally biased region" description="Low complexity" evidence="1">
    <location>
        <begin position="1"/>
        <end position="16"/>
    </location>
</feature>
<feature type="region of interest" description="Disordered" evidence="1">
    <location>
        <begin position="443"/>
        <end position="463"/>
    </location>
</feature>
<evidence type="ECO:0000313" key="6">
    <source>
        <dbReference type="Proteomes" id="UP000572268"/>
    </source>
</evidence>
<gene>
    <name evidence="4" type="primary">EIF2C4</name>
    <name evidence="4" type="ORF">FOL46_003972</name>
    <name evidence="3" type="ORF">FOZ61_003945</name>
</gene>
<dbReference type="Proteomes" id="UP000572268">
    <property type="component" value="Unassembled WGS sequence"/>
</dbReference>